<dbReference type="AlphaFoldDB" id="A0AAE0WK23"/>
<reference evidence="3" key="1">
    <citation type="submission" date="2023-07" db="EMBL/GenBank/DDBJ databases">
        <title>Black Yeasts Isolated from many extreme environments.</title>
        <authorList>
            <person name="Coleine C."/>
            <person name="Stajich J.E."/>
            <person name="Selbmann L."/>
        </authorList>
    </citation>
    <scope>NUCLEOTIDE SEQUENCE</scope>
    <source>
        <strain evidence="3">CCFEE 5485</strain>
    </source>
</reference>
<proteinExistence type="predicted"/>
<feature type="region of interest" description="Disordered" evidence="1">
    <location>
        <begin position="19"/>
        <end position="83"/>
    </location>
</feature>
<evidence type="ECO:0000256" key="1">
    <source>
        <dbReference type="SAM" id="MobiDB-lite"/>
    </source>
</evidence>
<dbReference type="Proteomes" id="UP001274830">
    <property type="component" value="Unassembled WGS sequence"/>
</dbReference>
<keyword evidence="2" id="KW-0472">Membrane</keyword>
<feature type="compositionally biased region" description="Basic residues" evidence="1">
    <location>
        <begin position="39"/>
        <end position="49"/>
    </location>
</feature>
<comment type="caution">
    <text evidence="3">The sequence shown here is derived from an EMBL/GenBank/DDBJ whole genome shotgun (WGS) entry which is preliminary data.</text>
</comment>
<protein>
    <submittedName>
        <fullName evidence="3">Uncharacterized protein</fullName>
    </submittedName>
</protein>
<organism evidence="3 4">
    <name type="scientific">Recurvomyces mirabilis</name>
    <dbReference type="NCBI Taxonomy" id="574656"/>
    <lineage>
        <taxon>Eukaryota</taxon>
        <taxon>Fungi</taxon>
        <taxon>Dikarya</taxon>
        <taxon>Ascomycota</taxon>
        <taxon>Pezizomycotina</taxon>
        <taxon>Dothideomycetes</taxon>
        <taxon>Dothideomycetidae</taxon>
        <taxon>Mycosphaerellales</taxon>
        <taxon>Teratosphaeriaceae</taxon>
        <taxon>Recurvomyces</taxon>
    </lineage>
</organism>
<gene>
    <name evidence="3" type="ORF">LTR78_007005</name>
</gene>
<keyword evidence="2" id="KW-1133">Transmembrane helix</keyword>
<evidence type="ECO:0000313" key="3">
    <source>
        <dbReference type="EMBL" id="KAK3673165.1"/>
    </source>
</evidence>
<feature type="transmembrane region" description="Helical" evidence="2">
    <location>
        <begin position="135"/>
        <end position="156"/>
    </location>
</feature>
<accession>A0AAE0WK23</accession>
<evidence type="ECO:0000313" key="4">
    <source>
        <dbReference type="Proteomes" id="UP001274830"/>
    </source>
</evidence>
<evidence type="ECO:0000256" key="2">
    <source>
        <dbReference type="SAM" id="Phobius"/>
    </source>
</evidence>
<keyword evidence="2" id="KW-0812">Transmembrane</keyword>
<feature type="compositionally biased region" description="Polar residues" evidence="1">
    <location>
        <begin position="19"/>
        <end position="36"/>
    </location>
</feature>
<dbReference type="EMBL" id="JAUTXT010000027">
    <property type="protein sequence ID" value="KAK3673165.1"/>
    <property type="molecule type" value="Genomic_DNA"/>
</dbReference>
<name>A0AAE0WK23_9PEZI</name>
<keyword evidence="4" id="KW-1185">Reference proteome</keyword>
<sequence length="166" mass="18503">MPPNMPGPIIAQARRLQTRNNQVGQEASNVVSSRSTLRQPKRLRKHRPRHPLDVAAPPPAYQPPQASSSNTPEGLPAYEMNPLFANYDPQGKSTASQYNVTPDIEAKESRVLQVVNEDVIRRAQKQELRRQAQNYCNGAAAVLVVLFVVYLIYIIAHFSVKGKLHG</sequence>